<sequence length="89" mass="10258">MHSRLPPFARDHQKLAASRRGWYAESLSYAIRYVQDVRKCGKYVRGEIIGVFPELLRQTTVSACKPDDLEFEDQIVENQVIIGCYTVHS</sequence>
<evidence type="ECO:0000313" key="2">
    <source>
        <dbReference type="Proteomes" id="UP000054477"/>
    </source>
</evidence>
<dbReference type="AlphaFoldDB" id="A0A0C9X1G5"/>
<accession>A0A0C9X1G5</accession>
<protein>
    <submittedName>
        <fullName evidence="1">Uncharacterized protein</fullName>
    </submittedName>
</protein>
<gene>
    <name evidence="1" type="ORF">K443DRAFT_318099</name>
</gene>
<name>A0A0C9X1G5_9AGAR</name>
<reference evidence="1 2" key="1">
    <citation type="submission" date="2014-04" db="EMBL/GenBank/DDBJ databases">
        <authorList>
            <consortium name="DOE Joint Genome Institute"/>
            <person name="Kuo A."/>
            <person name="Kohler A."/>
            <person name="Nagy L.G."/>
            <person name="Floudas D."/>
            <person name="Copeland A."/>
            <person name="Barry K.W."/>
            <person name="Cichocki N."/>
            <person name="Veneault-Fourrey C."/>
            <person name="LaButti K."/>
            <person name="Lindquist E.A."/>
            <person name="Lipzen A."/>
            <person name="Lundell T."/>
            <person name="Morin E."/>
            <person name="Murat C."/>
            <person name="Sun H."/>
            <person name="Tunlid A."/>
            <person name="Henrissat B."/>
            <person name="Grigoriev I.V."/>
            <person name="Hibbett D.S."/>
            <person name="Martin F."/>
            <person name="Nordberg H.P."/>
            <person name="Cantor M.N."/>
            <person name="Hua S.X."/>
        </authorList>
    </citation>
    <scope>NUCLEOTIDE SEQUENCE [LARGE SCALE GENOMIC DNA]</scope>
    <source>
        <strain evidence="1 2">LaAM-08-1</strain>
    </source>
</reference>
<dbReference type="HOGENOM" id="CLU_2455070_0_0_1"/>
<proteinExistence type="predicted"/>
<reference evidence="2" key="2">
    <citation type="submission" date="2015-01" db="EMBL/GenBank/DDBJ databases">
        <title>Evolutionary Origins and Diversification of the Mycorrhizal Mutualists.</title>
        <authorList>
            <consortium name="DOE Joint Genome Institute"/>
            <consortium name="Mycorrhizal Genomics Consortium"/>
            <person name="Kohler A."/>
            <person name="Kuo A."/>
            <person name="Nagy L.G."/>
            <person name="Floudas D."/>
            <person name="Copeland A."/>
            <person name="Barry K.W."/>
            <person name="Cichocki N."/>
            <person name="Veneault-Fourrey C."/>
            <person name="LaButti K."/>
            <person name="Lindquist E.A."/>
            <person name="Lipzen A."/>
            <person name="Lundell T."/>
            <person name="Morin E."/>
            <person name="Murat C."/>
            <person name="Riley R."/>
            <person name="Ohm R."/>
            <person name="Sun H."/>
            <person name="Tunlid A."/>
            <person name="Henrissat B."/>
            <person name="Grigoriev I.V."/>
            <person name="Hibbett D.S."/>
            <person name="Martin F."/>
        </authorList>
    </citation>
    <scope>NUCLEOTIDE SEQUENCE [LARGE SCALE GENOMIC DNA]</scope>
    <source>
        <strain evidence="2">LaAM-08-1</strain>
    </source>
</reference>
<dbReference type="EMBL" id="KN838556">
    <property type="protein sequence ID" value="KIK05930.1"/>
    <property type="molecule type" value="Genomic_DNA"/>
</dbReference>
<evidence type="ECO:0000313" key="1">
    <source>
        <dbReference type="EMBL" id="KIK05930.1"/>
    </source>
</evidence>
<dbReference type="Proteomes" id="UP000054477">
    <property type="component" value="Unassembled WGS sequence"/>
</dbReference>
<organism evidence="1 2">
    <name type="scientific">Laccaria amethystina LaAM-08-1</name>
    <dbReference type="NCBI Taxonomy" id="1095629"/>
    <lineage>
        <taxon>Eukaryota</taxon>
        <taxon>Fungi</taxon>
        <taxon>Dikarya</taxon>
        <taxon>Basidiomycota</taxon>
        <taxon>Agaricomycotina</taxon>
        <taxon>Agaricomycetes</taxon>
        <taxon>Agaricomycetidae</taxon>
        <taxon>Agaricales</taxon>
        <taxon>Agaricineae</taxon>
        <taxon>Hydnangiaceae</taxon>
        <taxon>Laccaria</taxon>
    </lineage>
</organism>
<keyword evidence="2" id="KW-1185">Reference proteome</keyword>